<dbReference type="InParanoid" id="A7TJ39"/>
<gene>
    <name evidence="3" type="ORF">Kpol_1033p43</name>
</gene>
<dbReference type="PhylomeDB" id="A7TJ39"/>
<dbReference type="PANTHER" id="PTHR47417">
    <property type="entry name" value="SMR DOMAIN-CONTAINING PROTEIN YPL199C"/>
    <property type="match status" value="1"/>
</dbReference>
<evidence type="ECO:0000313" key="3">
    <source>
        <dbReference type="EMBL" id="EDO17738.1"/>
    </source>
</evidence>
<dbReference type="HOGENOM" id="CLU_2401334_0_0_1"/>
<dbReference type="KEGG" id="vpo:Kpol_1033p43"/>
<dbReference type="InterPro" id="IPR013899">
    <property type="entry name" value="DUF1771"/>
</dbReference>
<reference evidence="3 4" key="1">
    <citation type="journal article" date="2007" name="Proc. Natl. Acad. Sci. U.S.A.">
        <title>Independent sorting-out of thousands of duplicated gene pairs in two yeast species descended from a whole-genome duplication.</title>
        <authorList>
            <person name="Scannell D.R."/>
            <person name="Frank A.C."/>
            <person name="Conant G.C."/>
            <person name="Byrne K.P."/>
            <person name="Woolfit M."/>
            <person name="Wolfe K.H."/>
        </authorList>
    </citation>
    <scope>NUCLEOTIDE SEQUENCE [LARGE SCALE GENOMIC DNA]</scope>
    <source>
        <strain evidence="4">ATCC 22028 / DSM 70294 / BCRC 21397 / CBS 2163 / NBRC 10782 / NRRL Y-8283 / UCD 57-17</strain>
    </source>
</reference>
<evidence type="ECO:0000313" key="4">
    <source>
        <dbReference type="Proteomes" id="UP000000267"/>
    </source>
</evidence>
<keyword evidence="4" id="KW-1185">Reference proteome</keyword>
<dbReference type="OrthoDB" id="3231855at2759"/>
<feature type="domain" description="DUF1771" evidence="2">
    <location>
        <begin position="30"/>
        <end position="93"/>
    </location>
</feature>
<dbReference type="PANTHER" id="PTHR47417:SF1">
    <property type="entry name" value="SMR DOMAIN-CONTAINING PROTEIN YPL199C"/>
    <property type="match status" value="1"/>
</dbReference>
<organism evidence="4">
    <name type="scientific">Vanderwaltozyma polyspora (strain ATCC 22028 / DSM 70294 / BCRC 21397 / CBS 2163 / NBRC 10782 / NRRL Y-8283 / UCD 57-17)</name>
    <name type="common">Kluyveromyces polysporus</name>
    <dbReference type="NCBI Taxonomy" id="436907"/>
    <lineage>
        <taxon>Eukaryota</taxon>
        <taxon>Fungi</taxon>
        <taxon>Dikarya</taxon>
        <taxon>Ascomycota</taxon>
        <taxon>Saccharomycotina</taxon>
        <taxon>Saccharomycetes</taxon>
        <taxon>Saccharomycetales</taxon>
        <taxon>Saccharomycetaceae</taxon>
        <taxon>Vanderwaltozyma</taxon>
    </lineage>
</organism>
<name>A7TJ39_VANPO</name>
<accession>A7TJ39</accession>
<dbReference type="InterPro" id="IPR053020">
    <property type="entry name" value="Smr_domain_protein"/>
</dbReference>
<dbReference type="SMART" id="SM01162">
    <property type="entry name" value="DUF1771"/>
    <property type="match status" value="1"/>
</dbReference>
<sequence>MSSARVATGPAVHGINQHQKLDYNHVSDNEYIRLRNLADQAHSKRNEYSQKSQNAYKNGDHKAAGEFSEKAKQQLQLADRFNLEGAEYVPVSK</sequence>
<feature type="region of interest" description="Disordered" evidence="1">
    <location>
        <begin position="42"/>
        <end position="66"/>
    </location>
</feature>
<dbReference type="AlphaFoldDB" id="A7TJ39"/>
<dbReference type="Proteomes" id="UP000000267">
    <property type="component" value="Unassembled WGS sequence"/>
</dbReference>
<dbReference type="RefSeq" id="XP_001645596.1">
    <property type="nucleotide sequence ID" value="XM_001645546.1"/>
</dbReference>
<protein>
    <recommendedName>
        <fullName evidence="2">DUF1771 domain-containing protein</fullName>
    </recommendedName>
</protein>
<evidence type="ECO:0000256" key="1">
    <source>
        <dbReference type="SAM" id="MobiDB-lite"/>
    </source>
</evidence>
<dbReference type="Pfam" id="PF08590">
    <property type="entry name" value="DUF1771"/>
    <property type="match status" value="1"/>
</dbReference>
<dbReference type="GeneID" id="5545982"/>
<dbReference type="EMBL" id="DS480399">
    <property type="protein sequence ID" value="EDO17738.1"/>
    <property type="molecule type" value="Genomic_DNA"/>
</dbReference>
<proteinExistence type="predicted"/>
<dbReference type="eggNOG" id="KOG2401">
    <property type="taxonomic scope" value="Eukaryota"/>
</dbReference>
<evidence type="ECO:0000259" key="2">
    <source>
        <dbReference type="SMART" id="SM01162"/>
    </source>
</evidence>
<dbReference type="STRING" id="436907.A7TJ39"/>